<dbReference type="Gene3D" id="3.60.15.10">
    <property type="entry name" value="Ribonuclease Z/Hydroxyacylglutathione hydrolase-like"/>
    <property type="match status" value="1"/>
</dbReference>
<name>A0A445JL09_GLYSO</name>
<feature type="non-terminal residue" evidence="2">
    <location>
        <position position="1"/>
    </location>
</feature>
<dbReference type="InterPro" id="IPR036866">
    <property type="entry name" value="RibonucZ/Hydroxyglut_hydro"/>
</dbReference>
<proteinExistence type="predicted"/>
<reference evidence="2 3" key="1">
    <citation type="submission" date="2018-09" db="EMBL/GenBank/DDBJ databases">
        <title>A high-quality reference genome of wild soybean provides a powerful tool to mine soybean genomes.</title>
        <authorList>
            <person name="Xie M."/>
            <person name="Chung C.Y.L."/>
            <person name="Li M.-W."/>
            <person name="Wong F.-L."/>
            <person name="Chan T.-F."/>
            <person name="Lam H.-M."/>
        </authorList>
    </citation>
    <scope>NUCLEOTIDE SEQUENCE [LARGE SCALE GENOMIC DNA]</scope>
    <source>
        <strain evidence="3">cv. W05</strain>
        <tissue evidence="2">Hypocotyl of etiolated seedlings</tissue>
    </source>
</reference>
<dbReference type="Proteomes" id="UP000289340">
    <property type="component" value="Chromosome 8"/>
</dbReference>
<evidence type="ECO:0000259" key="1">
    <source>
        <dbReference type="Pfam" id="PF00753"/>
    </source>
</evidence>
<keyword evidence="2" id="KW-0378">Hydrolase</keyword>
<evidence type="ECO:0000313" key="2">
    <source>
        <dbReference type="EMBL" id="RZB99160.1"/>
    </source>
</evidence>
<protein>
    <submittedName>
        <fullName evidence="2">Hydroxyacylglutathione hydrolase 2, mitochondrial</fullName>
    </submittedName>
</protein>
<dbReference type="PANTHER" id="PTHR43705:SF1">
    <property type="entry name" value="HYDROXYACYLGLUTATHIONE HYDROLASE GLOB"/>
    <property type="match status" value="1"/>
</dbReference>
<feature type="non-terminal residue" evidence="2">
    <location>
        <position position="85"/>
    </location>
</feature>
<sequence length="85" mass="9476">TAKKRIPAIDIHLNHGDKWMFAGHEVRVMDTPGHTQGHISFYFPGSGAIFTGDTFFSLSCGKLFEGTPQQVVLNCTCPFSFFFSF</sequence>
<dbReference type="GO" id="GO:0016787">
    <property type="term" value="F:hydrolase activity"/>
    <property type="evidence" value="ECO:0007669"/>
    <property type="project" value="UniProtKB-KW"/>
</dbReference>
<dbReference type="PANTHER" id="PTHR43705">
    <property type="entry name" value="HYDROXYACYLGLUTATHIONE HYDROLASE"/>
    <property type="match status" value="1"/>
</dbReference>
<dbReference type="EMBL" id="QZWG01000008">
    <property type="protein sequence ID" value="RZB99160.1"/>
    <property type="molecule type" value="Genomic_DNA"/>
</dbReference>
<dbReference type="Pfam" id="PF00753">
    <property type="entry name" value="Lactamase_B"/>
    <property type="match status" value="1"/>
</dbReference>
<dbReference type="AlphaFoldDB" id="A0A445JL09"/>
<accession>A0A445JL09</accession>
<feature type="domain" description="Metallo-beta-lactamase" evidence="1">
    <location>
        <begin position="13"/>
        <end position="63"/>
    </location>
</feature>
<dbReference type="InterPro" id="IPR050110">
    <property type="entry name" value="Glyoxalase_II_hydrolase"/>
</dbReference>
<dbReference type="SUPFAM" id="SSF56281">
    <property type="entry name" value="Metallo-hydrolase/oxidoreductase"/>
    <property type="match status" value="1"/>
</dbReference>
<keyword evidence="3" id="KW-1185">Reference proteome</keyword>
<organism evidence="2 3">
    <name type="scientific">Glycine soja</name>
    <name type="common">Wild soybean</name>
    <dbReference type="NCBI Taxonomy" id="3848"/>
    <lineage>
        <taxon>Eukaryota</taxon>
        <taxon>Viridiplantae</taxon>
        <taxon>Streptophyta</taxon>
        <taxon>Embryophyta</taxon>
        <taxon>Tracheophyta</taxon>
        <taxon>Spermatophyta</taxon>
        <taxon>Magnoliopsida</taxon>
        <taxon>eudicotyledons</taxon>
        <taxon>Gunneridae</taxon>
        <taxon>Pentapetalae</taxon>
        <taxon>rosids</taxon>
        <taxon>fabids</taxon>
        <taxon>Fabales</taxon>
        <taxon>Fabaceae</taxon>
        <taxon>Papilionoideae</taxon>
        <taxon>50 kb inversion clade</taxon>
        <taxon>NPAAA clade</taxon>
        <taxon>indigoferoid/millettioid clade</taxon>
        <taxon>Phaseoleae</taxon>
        <taxon>Glycine</taxon>
        <taxon>Glycine subgen. Soja</taxon>
    </lineage>
</organism>
<dbReference type="InterPro" id="IPR001279">
    <property type="entry name" value="Metallo-B-lactamas"/>
</dbReference>
<evidence type="ECO:0000313" key="3">
    <source>
        <dbReference type="Proteomes" id="UP000289340"/>
    </source>
</evidence>
<gene>
    <name evidence="2" type="ORF">D0Y65_021866</name>
</gene>
<comment type="caution">
    <text evidence="2">The sequence shown here is derived from an EMBL/GenBank/DDBJ whole genome shotgun (WGS) entry which is preliminary data.</text>
</comment>